<keyword evidence="3" id="KW-1185">Reference proteome</keyword>
<proteinExistence type="predicted"/>
<reference evidence="3" key="1">
    <citation type="journal article" date="2019" name="Int. J. Syst. Evol. Microbiol.">
        <title>The Global Catalogue of Microorganisms (GCM) 10K type strain sequencing project: providing services to taxonomists for standard genome sequencing and annotation.</title>
        <authorList>
            <consortium name="The Broad Institute Genomics Platform"/>
            <consortium name="The Broad Institute Genome Sequencing Center for Infectious Disease"/>
            <person name="Wu L."/>
            <person name="Ma J."/>
        </authorList>
    </citation>
    <scope>NUCLEOTIDE SEQUENCE [LARGE SCALE GENOMIC DNA]</scope>
    <source>
        <strain evidence="3">JCM 9687</strain>
    </source>
</reference>
<dbReference type="EMBL" id="BAAAYK010000038">
    <property type="protein sequence ID" value="GAA3358397.1"/>
    <property type="molecule type" value="Genomic_DNA"/>
</dbReference>
<evidence type="ECO:0000313" key="2">
    <source>
        <dbReference type="EMBL" id="GAA3358397.1"/>
    </source>
</evidence>
<sequence>MLTRPNGPKLHFLIDESALTRSVGGARVVRGQLSHLLRVGAGPNVSIRIIPRTAGVHPGLDGSFMVLEFADRPPHVYIEARRVGLFLTRPPDVEPFTAGLLDLEDVVLNGDRSAELISSSREGLSDGAPLAEEQS</sequence>
<evidence type="ECO:0000313" key="3">
    <source>
        <dbReference type="Proteomes" id="UP001500483"/>
    </source>
</evidence>
<dbReference type="Pfam" id="PF19054">
    <property type="entry name" value="DUF5753"/>
    <property type="match status" value="1"/>
</dbReference>
<name>A0ABP6RRV9_9PSEU</name>
<gene>
    <name evidence="2" type="ORF">GCM10020366_30300</name>
</gene>
<protein>
    <recommendedName>
        <fullName evidence="1">DUF5753 domain-containing protein</fullName>
    </recommendedName>
</protein>
<organism evidence="2 3">
    <name type="scientific">Saccharopolyspora gregorii</name>
    <dbReference type="NCBI Taxonomy" id="33914"/>
    <lineage>
        <taxon>Bacteria</taxon>
        <taxon>Bacillati</taxon>
        <taxon>Actinomycetota</taxon>
        <taxon>Actinomycetes</taxon>
        <taxon>Pseudonocardiales</taxon>
        <taxon>Pseudonocardiaceae</taxon>
        <taxon>Saccharopolyspora</taxon>
    </lineage>
</organism>
<dbReference type="InterPro" id="IPR043917">
    <property type="entry name" value="DUF5753"/>
</dbReference>
<evidence type="ECO:0000259" key="1">
    <source>
        <dbReference type="Pfam" id="PF19054"/>
    </source>
</evidence>
<dbReference type="RefSeq" id="WP_344927241.1">
    <property type="nucleotide sequence ID" value="NZ_BAAAYK010000038.1"/>
</dbReference>
<accession>A0ABP6RRV9</accession>
<dbReference type="Proteomes" id="UP001500483">
    <property type="component" value="Unassembled WGS sequence"/>
</dbReference>
<comment type="caution">
    <text evidence="2">The sequence shown here is derived from an EMBL/GenBank/DDBJ whole genome shotgun (WGS) entry which is preliminary data.</text>
</comment>
<feature type="domain" description="DUF5753" evidence="1">
    <location>
        <begin position="1"/>
        <end position="118"/>
    </location>
</feature>